<dbReference type="EMBL" id="JADAQX010000595">
    <property type="protein sequence ID" value="KAF8819800.1"/>
    <property type="molecule type" value="Genomic_DNA"/>
</dbReference>
<feature type="transmembrane region" description="Helical" evidence="1">
    <location>
        <begin position="476"/>
        <end position="495"/>
    </location>
</feature>
<evidence type="ECO:0000313" key="2">
    <source>
        <dbReference type="EMBL" id="KAF8819800.1"/>
    </source>
</evidence>
<evidence type="ECO:0000256" key="1">
    <source>
        <dbReference type="SAM" id="Phobius"/>
    </source>
</evidence>
<dbReference type="Proteomes" id="UP000823046">
    <property type="component" value="Unassembled WGS sequence"/>
</dbReference>
<dbReference type="InterPro" id="IPR029058">
    <property type="entry name" value="AB_hydrolase_fold"/>
</dbReference>
<keyword evidence="3" id="KW-1185">Reference proteome</keyword>
<feature type="transmembrane region" description="Helical" evidence="1">
    <location>
        <begin position="369"/>
        <end position="398"/>
    </location>
</feature>
<keyword evidence="1" id="KW-0472">Membrane</keyword>
<gene>
    <name evidence="2" type="ORF">IE077_003973</name>
</gene>
<dbReference type="SUPFAM" id="SSF53474">
    <property type="entry name" value="alpha/beta-Hydrolases"/>
    <property type="match status" value="2"/>
</dbReference>
<keyword evidence="1" id="KW-1133">Transmembrane helix</keyword>
<sequence>MMVVSRTRLLLQKFVHFVKWIFLNLFYIAYLITGLCRMISMLVWERFGGCLFAYKDCPEKRTSPINPGPKGCNDTSKKTMVWQGESHGRSWASSTQNTAAECITTETVDIFQSLVTTLSKGELTASRHKLCTPDGWVIYVHRLALSSPSSSISSVISMENLPPTDVGDSSSTQAMDPLLSQETLPDIDIALEEEYTQREKPTASMKSEDNHGNLWEYRVENERSGAATFFSSSIIASPGIPESPQSVFLQHGLFESSLNWIATGECSLAFMLARQGWDVWLGNSRGNNFTTYSPLTKSAARPFSKTTPNSHKVDISCASVITFLSRPWWEIFSSITLLSWPSSSIYFARTLFRDFFTSFHSLQSPRFSWIRISVALLASICSAFFYSLAMIFMALFFVPVAYLSHFYFGIKQTATVRGFSEASTTEPETPASAISPPILASPWHSAHSTTTHSPAIAVAPSLSFLSWQQQWFSSHLSFWVCFIISTLTRWLYLAATRLSCFWRRELFSRATATHPSMVTENSEAYSFHDMGTIDIPLILSHIASVRQRKSGGCVISSSSPVPIVCVGQSQGAAQLLIAACTLSSDAEKSSISEDQRATPASLKEGVLSHRSVATEEKREPTTLECSYKKYDLPYLPSTLSGETLYASSLCVRTPLYRPYCLRSLHLFSPPIVLKSYAQLPWILRKLVLYGLLYPKYAIGCFQKVEGLLPGDFLAFCANWIASTLCGFSCSSMRTEDCLRIFKNTPNGTTSVKNCRHWRHIIETGGIIKRFEGSEDESSFSSPFYPLSSITCPITVYFGEKDNLVHVEKSISYLQEEMRNNLSCKIVTSKDWSHVDFGWGSYRFWDFYPHFISTLV</sequence>
<protein>
    <submittedName>
        <fullName evidence="2">Triacylglycerol lipase</fullName>
    </submittedName>
</protein>
<name>A0ABQ7J735_9APIC</name>
<dbReference type="Gene3D" id="3.40.50.1820">
    <property type="entry name" value="alpha/beta hydrolase"/>
    <property type="match status" value="2"/>
</dbReference>
<keyword evidence="1" id="KW-0812">Transmembrane</keyword>
<dbReference type="PANTHER" id="PTHR11005">
    <property type="entry name" value="LYSOSOMAL ACID LIPASE-RELATED"/>
    <property type="match status" value="1"/>
</dbReference>
<proteinExistence type="predicted"/>
<evidence type="ECO:0000313" key="3">
    <source>
        <dbReference type="Proteomes" id="UP000823046"/>
    </source>
</evidence>
<feature type="transmembrane region" description="Helical" evidence="1">
    <location>
        <begin position="21"/>
        <end position="44"/>
    </location>
</feature>
<accession>A0ABQ7J735</accession>
<reference evidence="2 3" key="1">
    <citation type="journal article" date="2020" name="bioRxiv">
        <title>Metabolic contributions of an alphaproteobacterial endosymbiont in the apicomplexan Cardiosporidium cionae.</title>
        <authorList>
            <person name="Hunter E.S."/>
            <person name="Paight C.J."/>
            <person name="Lane C.E."/>
        </authorList>
    </citation>
    <scope>NUCLEOTIDE SEQUENCE [LARGE SCALE GENOMIC DNA]</scope>
    <source>
        <strain evidence="2">ESH_2018</strain>
    </source>
</reference>
<organism evidence="2 3">
    <name type="scientific">Cardiosporidium cionae</name>
    <dbReference type="NCBI Taxonomy" id="476202"/>
    <lineage>
        <taxon>Eukaryota</taxon>
        <taxon>Sar</taxon>
        <taxon>Alveolata</taxon>
        <taxon>Apicomplexa</taxon>
        <taxon>Aconoidasida</taxon>
        <taxon>Nephromycida</taxon>
        <taxon>Cardiosporidium</taxon>
    </lineage>
</organism>
<comment type="caution">
    <text evidence="2">The sequence shown here is derived from an EMBL/GenBank/DDBJ whole genome shotgun (WGS) entry which is preliminary data.</text>
</comment>